<dbReference type="InterPro" id="IPR008496">
    <property type="entry name" value="TMEM222/RTE1"/>
</dbReference>
<comment type="caution">
    <text evidence="2">The sequence shown here is derived from an EMBL/GenBank/DDBJ whole genome shotgun (WGS) entry which is preliminary data.</text>
</comment>
<accession>A0ABD0VPZ5</accession>
<dbReference type="AlphaFoldDB" id="A0ABD0VPZ5"/>
<evidence type="ECO:0000313" key="3">
    <source>
        <dbReference type="Proteomes" id="UP001552299"/>
    </source>
</evidence>
<feature type="transmembrane region" description="Helical" evidence="1">
    <location>
        <begin position="281"/>
        <end position="302"/>
    </location>
</feature>
<evidence type="ECO:0008006" key="4">
    <source>
        <dbReference type="Google" id="ProtNLM"/>
    </source>
</evidence>
<protein>
    <recommendedName>
        <fullName evidence="4">Protein RTE1-HOMOLOG</fullName>
    </recommendedName>
</protein>
<keyword evidence="1" id="KW-1133">Transmembrane helix</keyword>
<keyword evidence="3" id="KW-1185">Reference proteome</keyword>
<dbReference type="PANTHER" id="PTHR20921">
    <property type="entry name" value="TRANSMEMBRANE PROTEIN 222"/>
    <property type="match status" value="1"/>
</dbReference>
<dbReference type="Proteomes" id="UP001552299">
    <property type="component" value="Unassembled WGS sequence"/>
</dbReference>
<sequence length="308" mass="34402">MNYRKGLLHDDEDIRKGHQNLATKSINGIDALGLAVSLGADRMQLFFSSRGFLTLGATLSQQSRPDQSTLSQTRPVSSRVQLPLEEVADSEQLFGRGSPLGPIDARKARFPCCIVWTPLPLISWLVPFIGHIGICREDGVILDFAGPHFVSVDHFNFGSVTRYIQLSREECSLSPNLADSLKNEGLESNEIMTWDDVLRKSTQDFQHRSYSLFTCNCHCFVANCLNRLSYGSRHRRWNVVNLAVLMFFKGSWVNKIAVLKSFLPFAIVLCLGLLLGGTNFFVFLAGFAIALVGWFLVGTYCFKSLVLL</sequence>
<keyword evidence="1" id="KW-0472">Membrane</keyword>
<gene>
    <name evidence="2" type="ORF">M5K25_003092</name>
</gene>
<keyword evidence="1" id="KW-0812">Transmembrane</keyword>
<organism evidence="2 3">
    <name type="scientific">Dendrobium thyrsiflorum</name>
    <name type="common">Pinecone-like raceme dendrobium</name>
    <name type="synonym">Orchid</name>
    <dbReference type="NCBI Taxonomy" id="117978"/>
    <lineage>
        <taxon>Eukaryota</taxon>
        <taxon>Viridiplantae</taxon>
        <taxon>Streptophyta</taxon>
        <taxon>Embryophyta</taxon>
        <taxon>Tracheophyta</taxon>
        <taxon>Spermatophyta</taxon>
        <taxon>Magnoliopsida</taxon>
        <taxon>Liliopsida</taxon>
        <taxon>Asparagales</taxon>
        <taxon>Orchidaceae</taxon>
        <taxon>Epidendroideae</taxon>
        <taxon>Malaxideae</taxon>
        <taxon>Dendrobiinae</taxon>
        <taxon>Dendrobium</taxon>
    </lineage>
</organism>
<evidence type="ECO:0000256" key="1">
    <source>
        <dbReference type="SAM" id="Phobius"/>
    </source>
</evidence>
<evidence type="ECO:0000313" key="2">
    <source>
        <dbReference type="EMBL" id="KAL0926840.1"/>
    </source>
</evidence>
<proteinExistence type="predicted"/>
<feature type="transmembrane region" description="Helical" evidence="1">
    <location>
        <begin position="256"/>
        <end position="275"/>
    </location>
</feature>
<dbReference type="Pfam" id="PF05608">
    <property type="entry name" value="RTE1"/>
    <property type="match status" value="1"/>
</dbReference>
<name>A0ABD0VPZ5_DENTH</name>
<dbReference type="EMBL" id="JANQDX010000003">
    <property type="protein sequence ID" value="KAL0926840.1"/>
    <property type="molecule type" value="Genomic_DNA"/>
</dbReference>
<dbReference type="PANTHER" id="PTHR20921:SF0">
    <property type="entry name" value="TRANSMEMBRANE PROTEIN 222"/>
    <property type="match status" value="1"/>
</dbReference>
<reference evidence="2 3" key="1">
    <citation type="journal article" date="2024" name="Plant Biotechnol. J.">
        <title>Dendrobium thyrsiflorum genome and its molecular insights into genes involved in important horticultural traits.</title>
        <authorList>
            <person name="Chen B."/>
            <person name="Wang J.Y."/>
            <person name="Zheng P.J."/>
            <person name="Li K.L."/>
            <person name="Liang Y.M."/>
            <person name="Chen X.F."/>
            <person name="Zhang C."/>
            <person name="Zhao X."/>
            <person name="He X."/>
            <person name="Zhang G.Q."/>
            <person name="Liu Z.J."/>
            <person name="Xu Q."/>
        </authorList>
    </citation>
    <scope>NUCLEOTIDE SEQUENCE [LARGE SCALE GENOMIC DNA]</scope>
    <source>
        <strain evidence="2">GZMU011</strain>
    </source>
</reference>